<sequence length="136" mass="15475">MTKQEFEARTGLKVNSEDYARIEKMYMAAGNMDKDLFCAEYKKVGTSVLVAELFRQVLVLKGQLEERNNELDDAVQRRADVAEFLVGKAAVHKDDDGEDFYRVALRIAGRNDCVRTKLEYGYPLNGEDIAFLKSLL</sequence>
<name>A0A8S5PJ48_9CAUD</name>
<reference evidence="1" key="1">
    <citation type="journal article" date="2021" name="Proc. Natl. Acad. Sci. U.S.A.">
        <title>A Catalog of Tens of Thousands of Viruses from Human Metagenomes Reveals Hidden Associations with Chronic Diseases.</title>
        <authorList>
            <person name="Tisza M.J."/>
            <person name="Buck C.B."/>
        </authorList>
    </citation>
    <scope>NUCLEOTIDE SEQUENCE</scope>
    <source>
        <strain evidence="1">CtcUB23</strain>
    </source>
</reference>
<protein>
    <submittedName>
        <fullName evidence="1">Uncharacterized protein</fullName>
    </submittedName>
</protein>
<dbReference type="EMBL" id="BK015445">
    <property type="protein sequence ID" value="DAE07094.1"/>
    <property type="molecule type" value="Genomic_DNA"/>
</dbReference>
<accession>A0A8S5PJ48</accession>
<evidence type="ECO:0000313" key="1">
    <source>
        <dbReference type="EMBL" id="DAE07094.1"/>
    </source>
</evidence>
<proteinExistence type="predicted"/>
<organism evidence="1">
    <name type="scientific">Siphoviridae sp. ctcUB23</name>
    <dbReference type="NCBI Taxonomy" id="2825573"/>
    <lineage>
        <taxon>Viruses</taxon>
        <taxon>Duplodnaviria</taxon>
        <taxon>Heunggongvirae</taxon>
        <taxon>Uroviricota</taxon>
        <taxon>Caudoviricetes</taxon>
    </lineage>
</organism>